<evidence type="ECO:0000256" key="8">
    <source>
        <dbReference type="ARBA" id="ARBA00023237"/>
    </source>
</evidence>
<feature type="domain" description="Bacterial surface antigen (D15)" evidence="12">
    <location>
        <begin position="347"/>
        <end position="601"/>
    </location>
</feature>
<dbReference type="GO" id="GO:0009279">
    <property type="term" value="C:cell outer membrane"/>
    <property type="evidence" value="ECO:0007669"/>
    <property type="project" value="UniProtKB-SubCell"/>
</dbReference>
<dbReference type="GO" id="GO:0097347">
    <property type="term" value="C:TAM protein secretion complex"/>
    <property type="evidence" value="ECO:0007669"/>
    <property type="project" value="TreeGrafter"/>
</dbReference>
<feature type="domain" description="TamA POTRA" evidence="13">
    <location>
        <begin position="48"/>
        <end position="124"/>
    </location>
</feature>
<dbReference type="Gene3D" id="3.10.20.310">
    <property type="entry name" value="membrane protein fhac"/>
    <property type="match status" value="3"/>
</dbReference>
<dbReference type="InterPro" id="IPR000184">
    <property type="entry name" value="Bac_surfAg_D15"/>
</dbReference>
<evidence type="ECO:0000313" key="14">
    <source>
        <dbReference type="EMBL" id="ASJ74806.1"/>
    </source>
</evidence>
<evidence type="ECO:0000259" key="13">
    <source>
        <dbReference type="Pfam" id="PF17243"/>
    </source>
</evidence>
<protein>
    <recommendedName>
        <fullName evidence="3">Translocation and assembly module subunit TamA</fullName>
    </recommendedName>
    <alternativeName>
        <fullName evidence="9">Autotransporter assembly factor TamA</fullName>
    </alternativeName>
</protein>
<evidence type="ECO:0000256" key="9">
    <source>
        <dbReference type="ARBA" id="ARBA00033063"/>
    </source>
</evidence>
<dbReference type="Pfam" id="PF17243">
    <property type="entry name" value="POTRA_TamA_1"/>
    <property type="match status" value="1"/>
</dbReference>
<evidence type="ECO:0000313" key="15">
    <source>
        <dbReference type="Proteomes" id="UP000250079"/>
    </source>
</evidence>
<dbReference type="KEGG" id="gai:IMCC3135_23685"/>
<comment type="subcellular location">
    <subcellularLocation>
        <location evidence="1">Cell outer membrane</location>
    </subcellularLocation>
</comment>
<comment type="subunit">
    <text evidence="10">Interacts with TamB to form the translocation and assembly module (TAM).</text>
</comment>
<evidence type="ECO:0000256" key="7">
    <source>
        <dbReference type="ARBA" id="ARBA00023136"/>
    </source>
</evidence>
<keyword evidence="4" id="KW-1134">Transmembrane beta strand</keyword>
<dbReference type="PANTHER" id="PTHR12815">
    <property type="entry name" value="SORTING AND ASSEMBLY MACHINERY SAMM50 PROTEIN FAMILY MEMBER"/>
    <property type="match status" value="1"/>
</dbReference>
<dbReference type="AlphaFoldDB" id="A0A2Z2NTI7"/>
<dbReference type="EMBL" id="CP018632">
    <property type="protein sequence ID" value="ASJ74806.1"/>
    <property type="molecule type" value="Genomic_DNA"/>
</dbReference>
<keyword evidence="6 11" id="KW-0732">Signal</keyword>
<dbReference type="Gene3D" id="2.40.160.50">
    <property type="entry name" value="membrane protein fhac: a member of the omp85/tpsb transporter family"/>
    <property type="match status" value="1"/>
</dbReference>
<organism evidence="14 15">
    <name type="scientific">Granulosicoccus antarcticus IMCC3135</name>
    <dbReference type="NCBI Taxonomy" id="1192854"/>
    <lineage>
        <taxon>Bacteria</taxon>
        <taxon>Pseudomonadati</taxon>
        <taxon>Pseudomonadota</taxon>
        <taxon>Gammaproteobacteria</taxon>
        <taxon>Chromatiales</taxon>
        <taxon>Granulosicoccaceae</taxon>
        <taxon>Granulosicoccus</taxon>
    </lineage>
</organism>
<dbReference type="PANTHER" id="PTHR12815:SF47">
    <property type="entry name" value="TRANSLOCATION AND ASSEMBLY MODULE SUBUNIT TAMA"/>
    <property type="match status" value="1"/>
</dbReference>
<evidence type="ECO:0000256" key="11">
    <source>
        <dbReference type="SAM" id="SignalP"/>
    </source>
</evidence>
<evidence type="ECO:0000256" key="4">
    <source>
        <dbReference type="ARBA" id="ARBA00022452"/>
    </source>
</evidence>
<keyword evidence="8" id="KW-0998">Cell outer membrane</keyword>
<feature type="chain" id="PRO_5016409972" description="Translocation and assembly module subunit TamA" evidence="11">
    <location>
        <begin position="39"/>
        <end position="603"/>
    </location>
</feature>
<dbReference type="OrthoDB" id="9769707at2"/>
<keyword evidence="5" id="KW-0812">Transmembrane</keyword>
<dbReference type="Pfam" id="PF01103">
    <property type="entry name" value="Omp85"/>
    <property type="match status" value="1"/>
</dbReference>
<sequence length="603" mass="66725">MRQTKRLYTRWTQGRVILEAVRNTALALLLLQAPAVLAQADTSATVAVSITGVKDELLSNVRGFLPLYPFNKKTAPSAGRLRYLHGQADEKIRQALAPYGYYRPAVTPTLDLIDDVWKASYAIKTGDRIVIKTVDIEVTGEAKDDSEFTDATQNSSLKVGDPLLHENYESLKQSFQVLASQRGYFDAKLEKGAIRIDLKNYEASVILHFDSGIRYFLGEVSFNQDKPWLSEAMLGRFSDIEPGQAFLAGDLQQLQGDLSNTEYYEEVTLDVSPQNANADHEIPVVVNLSARNPTRYTFGAGYGTDTGARVKAGVTRRRINEAGHHFTGEVLLAEYKYGIAGDYVIPGSDPRTDSWGIRGSLEDEHSDNNNYTSASVGGYYRHRDGLWMKTYSLDYLVERFEVSGGEDTSKLLIPSAEWTRTFPAEMDKRIYPTYGTLIQFSVRGAGEGVLSDTSFIQPMVSGKWIYSFANSTRLIARGAAGTTSVTDFDKLPTSLRFFTGGDKSVRGYGYNDIGPTVGDDVVGGKNLLESSLEYEIPFTEKWSVAAFADIGDAFDDKPDYKRGVGLGLHWRSPIGPVRLDLGHALDRPPGKQFRLHLTIGSDL</sequence>
<keyword evidence="15" id="KW-1185">Reference proteome</keyword>
<dbReference type="InterPro" id="IPR035243">
    <property type="entry name" value="TamA_POTRA_Dom_1"/>
</dbReference>
<comment type="similarity">
    <text evidence="2">Belongs to the TamA family.</text>
</comment>
<dbReference type="InterPro" id="IPR039910">
    <property type="entry name" value="D15-like"/>
</dbReference>
<evidence type="ECO:0000256" key="5">
    <source>
        <dbReference type="ARBA" id="ARBA00022692"/>
    </source>
</evidence>
<evidence type="ECO:0000256" key="10">
    <source>
        <dbReference type="ARBA" id="ARBA00093548"/>
    </source>
</evidence>
<evidence type="ECO:0000256" key="6">
    <source>
        <dbReference type="ARBA" id="ARBA00022729"/>
    </source>
</evidence>
<dbReference type="RefSeq" id="WP_088919791.1">
    <property type="nucleotide sequence ID" value="NZ_CP018632.1"/>
</dbReference>
<proteinExistence type="inferred from homology"/>
<evidence type="ECO:0000256" key="3">
    <source>
        <dbReference type="ARBA" id="ARBA00015419"/>
    </source>
</evidence>
<evidence type="ECO:0000256" key="2">
    <source>
        <dbReference type="ARBA" id="ARBA00010248"/>
    </source>
</evidence>
<dbReference type="Proteomes" id="UP000250079">
    <property type="component" value="Chromosome"/>
</dbReference>
<dbReference type="GO" id="GO:0009306">
    <property type="term" value="P:protein secretion"/>
    <property type="evidence" value="ECO:0007669"/>
    <property type="project" value="TreeGrafter"/>
</dbReference>
<evidence type="ECO:0000259" key="12">
    <source>
        <dbReference type="Pfam" id="PF01103"/>
    </source>
</evidence>
<accession>A0A2Z2NTI7</accession>
<keyword evidence="7" id="KW-0472">Membrane</keyword>
<name>A0A2Z2NTI7_9GAMM</name>
<evidence type="ECO:0000256" key="1">
    <source>
        <dbReference type="ARBA" id="ARBA00004442"/>
    </source>
</evidence>
<gene>
    <name evidence="14" type="primary">tamA_2</name>
    <name evidence="14" type="ORF">IMCC3135_23685</name>
</gene>
<reference evidence="14 15" key="1">
    <citation type="submission" date="2016-12" db="EMBL/GenBank/DDBJ databases">
        <authorList>
            <person name="Song W.-J."/>
            <person name="Kurnit D.M."/>
        </authorList>
    </citation>
    <scope>NUCLEOTIDE SEQUENCE [LARGE SCALE GENOMIC DNA]</scope>
    <source>
        <strain evidence="14 15">IMCC3135</strain>
    </source>
</reference>
<feature type="signal peptide" evidence="11">
    <location>
        <begin position="1"/>
        <end position="38"/>
    </location>
</feature>